<dbReference type="GO" id="GO:0002098">
    <property type="term" value="P:tRNA wobble uridine modification"/>
    <property type="evidence" value="ECO:0007669"/>
    <property type="project" value="TreeGrafter"/>
</dbReference>
<dbReference type="InterPro" id="IPR027417">
    <property type="entry name" value="P-loop_NTPase"/>
</dbReference>
<dbReference type="AlphaFoldDB" id="C5S5D1"/>
<dbReference type="GO" id="GO:0030488">
    <property type="term" value="P:tRNA methylation"/>
    <property type="evidence" value="ECO:0007669"/>
    <property type="project" value="TreeGrafter"/>
</dbReference>
<dbReference type="EMBL" id="ACQL01000192">
    <property type="protein sequence ID" value="EER45887.1"/>
    <property type="molecule type" value="Genomic_DNA"/>
</dbReference>
<dbReference type="Pfam" id="PF01926">
    <property type="entry name" value="MMR_HSR1"/>
    <property type="match status" value="1"/>
</dbReference>
<dbReference type="PANTHER" id="PTHR42714">
    <property type="entry name" value="TRNA MODIFICATION GTPASE GTPBP3"/>
    <property type="match status" value="1"/>
</dbReference>
<evidence type="ECO:0000313" key="2">
    <source>
        <dbReference type="EMBL" id="EER45887.1"/>
    </source>
</evidence>
<dbReference type="Proteomes" id="UP000005532">
    <property type="component" value="Unassembled WGS sequence"/>
</dbReference>
<dbReference type="eggNOG" id="COG3596">
    <property type="taxonomic scope" value="Bacteria"/>
</dbReference>
<reference evidence="2 3" key="1">
    <citation type="journal article" date="2010" name="Vet. Microbiol.">
        <title>Production of haemolysins by strains of the Actinobacillus minor/porcitonsillarum complex.</title>
        <authorList>
            <person name="Arya G."/>
            <person name="Niven D.F."/>
        </authorList>
    </citation>
    <scope>NUCLEOTIDE SEQUENCE [LARGE SCALE GENOMIC DNA]</scope>
    <source>
        <strain evidence="2 3">NM305</strain>
    </source>
</reference>
<comment type="caution">
    <text evidence="2">The sequence shown here is derived from an EMBL/GenBank/DDBJ whole genome shotgun (WGS) entry which is preliminary data.</text>
</comment>
<name>C5S5D1_9PAST</name>
<evidence type="ECO:0000313" key="3">
    <source>
        <dbReference type="Proteomes" id="UP000005532"/>
    </source>
</evidence>
<gene>
    <name evidence="2" type="ORF">AM305_04107</name>
</gene>
<sequence length="287" mass="32839">MQHAVNNLIHLIGDRDLKEQIFALSRSYQQVKNRPLSIGIMGKSGAGKSSFVNALCQEDICRTSGVGGCTREIQEIAIKLGEMVVHLYDFPGIAENSQWDKAYQALYVPSLRKMDMVFWLIKVDDRAVAEDEKFYKKYIENDPKLGSKFIILLSQADKAAPNREWDYKTFKPSPAQKETLLKNKHRIYNDFLAPKTRSTSIQNNNVKTKRVITIATDFIKNQSRFNIYGFDEIFEFLAISLFSMTEIRDRLPLPIYTKIAQKKKSPTDLSKILGSSVSARAWSFFFG</sequence>
<dbReference type="SUPFAM" id="SSF52540">
    <property type="entry name" value="P-loop containing nucleoside triphosphate hydrolases"/>
    <property type="match status" value="1"/>
</dbReference>
<dbReference type="RefSeq" id="WP_005826458.1">
    <property type="nucleotide sequence ID" value="NZ_ACQL01000192.1"/>
</dbReference>
<protein>
    <submittedName>
        <fullName evidence="2">Small GTP-binding protein</fullName>
    </submittedName>
</protein>
<proteinExistence type="predicted"/>
<dbReference type="PANTHER" id="PTHR42714:SF2">
    <property type="entry name" value="TRNA MODIFICATION GTPASE GTPBP3, MITOCHONDRIAL"/>
    <property type="match status" value="1"/>
</dbReference>
<feature type="domain" description="G" evidence="1">
    <location>
        <begin position="38"/>
        <end position="141"/>
    </location>
</feature>
<dbReference type="OrthoDB" id="9779790at2"/>
<dbReference type="GO" id="GO:0005829">
    <property type="term" value="C:cytosol"/>
    <property type="evidence" value="ECO:0007669"/>
    <property type="project" value="TreeGrafter"/>
</dbReference>
<evidence type="ECO:0000259" key="1">
    <source>
        <dbReference type="Pfam" id="PF01926"/>
    </source>
</evidence>
<dbReference type="GO" id="GO:0005525">
    <property type="term" value="F:GTP binding"/>
    <property type="evidence" value="ECO:0007669"/>
    <property type="project" value="InterPro"/>
</dbReference>
<dbReference type="InterPro" id="IPR006073">
    <property type="entry name" value="GTP-bd"/>
</dbReference>
<dbReference type="Gene3D" id="3.40.50.300">
    <property type="entry name" value="P-loop containing nucleotide triphosphate hydrolases"/>
    <property type="match status" value="1"/>
</dbReference>
<accession>C5S5D1</accession>
<organism evidence="2 3">
    <name type="scientific">Actinobacillus minor NM305</name>
    <dbReference type="NCBI Taxonomy" id="637911"/>
    <lineage>
        <taxon>Bacteria</taxon>
        <taxon>Pseudomonadati</taxon>
        <taxon>Pseudomonadota</taxon>
        <taxon>Gammaproteobacteria</taxon>
        <taxon>Pasteurellales</taxon>
        <taxon>Pasteurellaceae</taxon>
        <taxon>Actinobacillus</taxon>
    </lineage>
</organism>